<dbReference type="AlphaFoldDB" id="A0A9X1LAX9"/>
<gene>
    <name evidence="2" type="ORF">LHA35_27845</name>
</gene>
<sequence length="143" mass="15386">MNEFVLPGLVKRRAELAGELDAAQARVQQLYADLASLDAVIRQFDPSYPVDAIQAKRPRAVAVGEFVDMGRTVLDVLRQAGKPLTIPAVAERVIALRALDAASGAVRKAVESSVGRALRHQRVAGTVRNGEKMGRSSLWALVS</sequence>
<evidence type="ECO:0000256" key="1">
    <source>
        <dbReference type="SAM" id="Coils"/>
    </source>
</evidence>
<dbReference type="RefSeq" id="WP_226614526.1">
    <property type="nucleotide sequence ID" value="NZ_JAJAQI010000114.1"/>
</dbReference>
<evidence type="ECO:0000313" key="2">
    <source>
        <dbReference type="EMBL" id="MCB4825521.1"/>
    </source>
</evidence>
<keyword evidence="3" id="KW-1185">Reference proteome</keyword>
<feature type="coiled-coil region" evidence="1">
    <location>
        <begin position="13"/>
        <end position="40"/>
    </location>
</feature>
<name>A0A9X1LAX9_9PROT</name>
<proteinExistence type="predicted"/>
<dbReference type="EMBL" id="JAJAQI010000114">
    <property type="protein sequence ID" value="MCB4825521.1"/>
    <property type="molecule type" value="Genomic_DNA"/>
</dbReference>
<keyword evidence="1" id="KW-0175">Coiled coil</keyword>
<accession>A0A9X1LAX9</accession>
<evidence type="ECO:0000313" key="3">
    <source>
        <dbReference type="Proteomes" id="UP001139311"/>
    </source>
</evidence>
<dbReference type="Proteomes" id="UP001139311">
    <property type="component" value="Unassembled WGS sequence"/>
</dbReference>
<protein>
    <submittedName>
        <fullName evidence="2">Uncharacterized protein</fullName>
    </submittedName>
</protein>
<comment type="caution">
    <text evidence="2">The sequence shown here is derived from an EMBL/GenBank/DDBJ whole genome shotgun (WGS) entry which is preliminary data.</text>
</comment>
<reference evidence="2" key="1">
    <citation type="submission" date="2021-10" db="EMBL/GenBank/DDBJ databases">
        <title>Roseicella aerolatum sp. nov., isolated from aerosols of e-waste dismantling site.</title>
        <authorList>
            <person name="Qin T."/>
        </authorList>
    </citation>
    <scope>NUCLEOTIDE SEQUENCE</scope>
    <source>
        <strain evidence="2">GB24</strain>
    </source>
</reference>
<organism evidence="2 3">
    <name type="scientific">Roseicella aerolata</name>
    <dbReference type="NCBI Taxonomy" id="2883479"/>
    <lineage>
        <taxon>Bacteria</taxon>
        <taxon>Pseudomonadati</taxon>
        <taxon>Pseudomonadota</taxon>
        <taxon>Alphaproteobacteria</taxon>
        <taxon>Acetobacterales</taxon>
        <taxon>Roseomonadaceae</taxon>
        <taxon>Roseicella</taxon>
    </lineage>
</organism>